<dbReference type="CDD" id="cd00038">
    <property type="entry name" value="CAP_ED"/>
    <property type="match status" value="2"/>
</dbReference>
<comment type="cofactor">
    <cofactor evidence="1">
        <name>Mg(2+)</name>
        <dbReference type="ChEBI" id="CHEBI:18420"/>
    </cofactor>
</comment>
<reference evidence="14" key="2">
    <citation type="journal article" date="2023" name="Microbiol Resour">
        <title>Decontamination and Annotation of the Draft Genome Sequence of the Oomycete Lagenidium giganteum ARSEF 373.</title>
        <authorList>
            <person name="Morgan W.R."/>
            <person name="Tartar A."/>
        </authorList>
    </citation>
    <scope>NUCLEOTIDE SEQUENCE</scope>
    <source>
        <strain evidence="14">ARSEF 373</strain>
    </source>
</reference>
<dbReference type="PROSITE" id="PS50042">
    <property type="entry name" value="CNMP_BINDING_3"/>
    <property type="match status" value="2"/>
</dbReference>
<dbReference type="InterPro" id="IPR050205">
    <property type="entry name" value="CDPK_Ser/Thr_kinases"/>
</dbReference>
<feature type="compositionally biased region" description="Low complexity" evidence="10">
    <location>
        <begin position="512"/>
        <end position="528"/>
    </location>
</feature>
<dbReference type="GO" id="GO:0004674">
    <property type="term" value="F:protein serine/threonine kinase activity"/>
    <property type="evidence" value="ECO:0007669"/>
    <property type="project" value="UniProtKB-KW"/>
</dbReference>
<dbReference type="SUPFAM" id="SSF56112">
    <property type="entry name" value="Protein kinase-like (PK-like)"/>
    <property type="match status" value="1"/>
</dbReference>
<evidence type="ECO:0000313" key="15">
    <source>
        <dbReference type="Proteomes" id="UP001146120"/>
    </source>
</evidence>
<evidence type="ECO:0000256" key="2">
    <source>
        <dbReference type="ARBA" id="ARBA00022527"/>
    </source>
</evidence>
<comment type="similarity">
    <text evidence="9">Belongs to the protein kinase superfamily. Ser/Thr protein kinase family. CDPK subfamily.</text>
</comment>
<evidence type="ECO:0008006" key="16">
    <source>
        <dbReference type="Google" id="ProtNLM"/>
    </source>
</evidence>
<dbReference type="Gene3D" id="2.60.120.10">
    <property type="entry name" value="Jelly Rolls"/>
    <property type="match status" value="2"/>
</dbReference>
<dbReference type="EMBL" id="DAKRPA010000079">
    <property type="protein sequence ID" value="DAZ99633.1"/>
    <property type="molecule type" value="Genomic_DNA"/>
</dbReference>
<gene>
    <name evidence="14" type="ORF">N0F65_001870</name>
</gene>
<keyword evidence="2" id="KW-0723">Serine/threonine-protein kinase</keyword>
<dbReference type="PANTHER" id="PTHR24349">
    <property type="entry name" value="SERINE/THREONINE-PROTEIN KINASE"/>
    <property type="match status" value="1"/>
</dbReference>
<keyword evidence="3" id="KW-0140">cGMP</keyword>
<evidence type="ECO:0000256" key="9">
    <source>
        <dbReference type="ARBA" id="ARBA00024334"/>
    </source>
</evidence>
<dbReference type="InterPro" id="IPR008271">
    <property type="entry name" value="Ser/Thr_kinase_AS"/>
</dbReference>
<feature type="domain" description="EF-hand" evidence="13">
    <location>
        <begin position="399"/>
        <end position="434"/>
    </location>
</feature>
<dbReference type="GO" id="GO:0005509">
    <property type="term" value="F:calcium ion binding"/>
    <property type="evidence" value="ECO:0007669"/>
    <property type="project" value="InterPro"/>
</dbReference>
<evidence type="ECO:0000256" key="1">
    <source>
        <dbReference type="ARBA" id="ARBA00001946"/>
    </source>
</evidence>
<feature type="domain" description="Protein kinase" evidence="11">
    <location>
        <begin position="63"/>
        <end position="328"/>
    </location>
</feature>
<name>A0AAV2Z0P1_9STRA</name>
<sequence>MAAVPTEDTRSPASVAVMMMAAGLVAAGCCAMGANMAHAEPSTVHRVDMLLRNSREELEASYEILDEIIGEGGYCVVHKGLDRKTGEPVAIKVLSKKDTSAREFWTEVDVLKTAGNHANIMKLRDVFETTEYWYIVQELASDGELFDHLIANGAYSEQQASEAIRDLCQALYYLHRKGIVHGDIKPENILLHEGRMCLVDFGVSFRMGERFYKDSQLTGTVAYSAPESLVHPGLNPLQPQQPRLGPKADMFALGVVLYILLCGSHPFDTYNNLTDDEIRQRIIKGKFRRSCRAWQSISPSARDLIEKLLETDPKKRLGSKEALRHPWLMKNAKLSTKPMPDSAELLENFQRGRRRLRASILGALLLEGLEDDEADKPVRSGKKLDSAWGLSSSVEALNEKTRALLATLDVFDRDHKGFITKTDLERVGQLLGRRHSEAELNEMLVGSTGDPEQKAASVESIDYENVKMAISTLRSASYEPGEAIIREGHSTGHHVYLLLDGEVEVSCKNPIAQQSEASASKESPQSQSTKGKGEKPNEAVVTEEDYSIILKRLQKGSSFGEVELLRPDGRLHPRIATYRCAPGPDAAACKVLQLVADDFLNVSGMYSTINDRVEASARHHTQQQLIKCVEASKGSVKKRTFEPGEFVYREGESCDSFFILLDGEVEVLKQHEKVVVEELRTGAYFPLGVSGQTKRCKMVTRHSSVRCKTPVQVIEIGGETFRSFLHSHNFMAAYFSAEVKRREQQRLDKLEQAQ</sequence>
<protein>
    <recommendedName>
        <fullName evidence="16">cGMP-dependent protein kinase</fullName>
    </recommendedName>
</protein>
<keyword evidence="8" id="KW-0142">cGMP-binding</keyword>
<evidence type="ECO:0000256" key="5">
    <source>
        <dbReference type="ARBA" id="ARBA00022741"/>
    </source>
</evidence>
<dbReference type="GO" id="GO:0030553">
    <property type="term" value="F:cGMP binding"/>
    <property type="evidence" value="ECO:0007669"/>
    <property type="project" value="UniProtKB-KW"/>
</dbReference>
<dbReference type="SMART" id="SM00220">
    <property type="entry name" value="S_TKc"/>
    <property type="match status" value="1"/>
</dbReference>
<dbReference type="Pfam" id="PF00027">
    <property type="entry name" value="cNMP_binding"/>
    <property type="match status" value="1"/>
</dbReference>
<dbReference type="FunFam" id="1.10.510.10:FF:001861">
    <property type="entry name" value="Hormonally up-regulated neu tumor-associated kinase-like Protein"/>
    <property type="match status" value="1"/>
</dbReference>
<dbReference type="InterPro" id="IPR011992">
    <property type="entry name" value="EF-hand-dom_pair"/>
</dbReference>
<accession>A0AAV2Z0P1</accession>
<dbReference type="InterPro" id="IPR002048">
    <property type="entry name" value="EF_hand_dom"/>
</dbReference>
<dbReference type="PROSITE" id="PS50222">
    <property type="entry name" value="EF_HAND_2"/>
    <property type="match status" value="1"/>
</dbReference>
<keyword evidence="4" id="KW-0808">Transferase</keyword>
<dbReference type="Proteomes" id="UP001146120">
    <property type="component" value="Unassembled WGS sequence"/>
</dbReference>
<dbReference type="AlphaFoldDB" id="A0AAV2Z0P1"/>
<dbReference type="InterPro" id="IPR018490">
    <property type="entry name" value="cNMP-bd_dom_sf"/>
</dbReference>
<keyword evidence="5" id="KW-0547">Nucleotide-binding</keyword>
<keyword evidence="6" id="KW-0418">Kinase</keyword>
<reference evidence="14" key="1">
    <citation type="submission" date="2022-11" db="EMBL/GenBank/DDBJ databases">
        <authorList>
            <person name="Morgan W.R."/>
            <person name="Tartar A."/>
        </authorList>
    </citation>
    <scope>NUCLEOTIDE SEQUENCE</scope>
    <source>
        <strain evidence="14">ARSEF 373</strain>
    </source>
</reference>
<organism evidence="14 15">
    <name type="scientific">Lagenidium giganteum</name>
    <dbReference type="NCBI Taxonomy" id="4803"/>
    <lineage>
        <taxon>Eukaryota</taxon>
        <taxon>Sar</taxon>
        <taxon>Stramenopiles</taxon>
        <taxon>Oomycota</taxon>
        <taxon>Peronosporomycetes</taxon>
        <taxon>Pythiales</taxon>
        <taxon>Pythiaceae</taxon>
    </lineage>
</organism>
<keyword evidence="15" id="KW-1185">Reference proteome</keyword>
<dbReference type="InterPro" id="IPR011009">
    <property type="entry name" value="Kinase-like_dom_sf"/>
</dbReference>
<evidence type="ECO:0000259" key="13">
    <source>
        <dbReference type="PROSITE" id="PS50222"/>
    </source>
</evidence>
<dbReference type="Pfam" id="PF00069">
    <property type="entry name" value="Pkinase"/>
    <property type="match status" value="1"/>
</dbReference>
<evidence type="ECO:0000313" key="14">
    <source>
        <dbReference type="EMBL" id="DAZ99633.1"/>
    </source>
</evidence>
<feature type="region of interest" description="Disordered" evidence="10">
    <location>
        <begin position="512"/>
        <end position="539"/>
    </location>
</feature>
<feature type="domain" description="Cyclic nucleotide-binding" evidence="12">
    <location>
        <begin position="635"/>
        <end position="725"/>
    </location>
</feature>
<dbReference type="InterPro" id="IPR000719">
    <property type="entry name" value="Prot_kinase_dom"/>
</dbReference>
<dbReference type="Gene3D" id="1.10.510.10">
    <property type="entry name" value="Transferase(Phosphotransferase) domain 1"/>
    <property type="match status" value="1"/>
</dbReference>
<dbReference type="PROSITE" id="PS00108">
    <property type="entry name" value="PROTEIN_KINASE_ST"/>
    <property type="match status" value="1"/>
</dbReference>
<dbReference type="InterPro" id="IPR000595">
    <property type="entry name" value="cNMP-bd_dom"/>
</dbReference>
<dbReference type="PROSITE" id="PS50011">
    <property type="entry name" value="PROTEIN_KINASE_DOM"/>
    <property type="match status" value="1"/>
</dbReference>
<comment type="caution">
    <text evidence="14">The sequence shown here is derived from an EMBL/GenBank/DDBJ whole genome shotgun (WGS) entry which is preliminary data.</text>
</comment>
<dbReference type="Gene3D" id="1.10.238.10">
    <property type="entry name" value="EF-hand"/>
    <property type="match status" value="1"/>
</dbReference>
<evidence type="ECO:0000256" key="3">
    <source>
        <dbReference type="ARBA" id="ARBA00022535"/>
    </source>
</evidence>
<evidence type="ECO:0000256" key="7">
    <source>
        <dbReference type="ARBA" id="ARBA00022840"/>
    </source>
</evidence>
<evidence type="ECO:0000256" key="4">
    <source>
        <dbReference type="ARBA" id="ARBA00022679"/>
    </source>
</evidence>
<evidence type="ECO:0000259" key="12">
    <source>
        <dbReference type="PROSITE" id="PS50042"/>
    </source>
</evidence>
<dbReference type="SMART" id="SM00100">
    <property type="entry name" value="cNMP"/>
    <property type="match status" value="2"/>
</dbReference>
<evidence type="ECO:0000259" key="11">
    <source>
        <dbReference type="PROSITE" id="PS50011"/>
    </source>
</evidence>
<dbReference type="SUPFAM" id="SSF47473">
    <property type="entry name" value="EF-hand"/>
    <property type="match status" value="1"/>
</dbReference>
<keyword evidence="7" id="KW-0067">ATP-binding</keyword>
<dbReference type="CDD" id="cd05117">
    <property type="entry name" value="STKc_CAMK"/>
    <property type="match status" value="1"/>
</dbReference>
<evidence type="ECO:0000256" key="6">
    <source>
        <dbReference type="ARBA" id="ARBA00022777"/>
    </source>
</evidence>
<dbReference type="SUPFAM" id="SSF51206">
    <property type="entry name" value="cAMP-binding domain-like"/>
    <property type="match status" value="2"/>
</dbReference>
<feature type="domain" description="Cyclic nucleotide-binding" evidence="12">
    <location>
        <begin position="457"/>
        <end position="602"/>
    </location>
</feature>
<dbReference type="InterPro" id="IPR014710">
    <property type="entry name" value="RmlC-like_jellyroll"/>
</dbReference>
<proteinExistence type="inferred from homology"/>
<evidence type="ECO:0000256" key="10">
    <source>
        <dbReference type="SAM" id="MobiDB-lite"/>
    </source>
</evidence>
<dbReference type="GO" id="GO:0005524">
    <property type="term" value="F:ATP binding"/>
    <property type="evidence" value="ECO:0007669"/>
    <property type="project" value="UniProtKB-KW"/>
</dbReference>
<evidence type="ECO:0000256" key="8">
    <source>
        <dbReference type="ARBA" id="ARBA00022992"/>
    </source>
</evidence>